<protein>
    <submittedName>
        <fullName evidence="4">Response regulator transcription factor</fullName>
    </submittedName>
</protein>
<feature type="modified residue" description="4-aspartylphosphate" evidence="2">
    <location>
        <position position="57"/>
    </location>
</feature>
<dbReference type="EMBL" id="JABXYJ010000003">
    <property type="protein sequence ID" value="NVO77516.1"/>
    <property type="molecule type" value="Genomic_DNA"/>
</dbReference>
<dbReference type="PROSITE" id="PS50110">
    <property type="entry name" value="RESPONSE_REGULATORY"/>
    <property type="match status" value="1"/>
</dbReference>
<dbReference type="SUPFAM" id="SSF52172">
    <property type="entry name" value="CheY-like"/>
    <property type="match status" value="1"/>
</dbReference>
<reference evidence="4 5" key="1">
    <citation type="submission" date="2020-06" db="EMBL/GenBank/DDBJ databases">
        <authorList>
            <person name="Qiu C."/>
            <person name="Liu Z."/>
        </authorList>
    </citation>
    <scope>NUCLEOTIDE SEQUENCE [LARGE SCALE GENOMIC DNA]</scope>
    <source>
        <strain evidence="4 5">EM 1</strain>
    </source>
</reference>
<keyword evidence="1 2" id="KW-0597">Phosphoprotein</keyword>
<dbReference type="Proteomes" id="UP000588051">
    <property type="component" value="Unassembled WGS sequence"/>
</dbReference>
<keyword evidence="5" id="KW-1185">Reference proteome</keyword>
<accession>A0A850QN65</accession>
<dbReference type="Pfam" id="PF00072">
    <property type="entry name" value="Response_reg"/>
    <property type="match status" value="1"/>
</dbReference>
<evidence type="ECO:0000256" key="2">
    <source>
        <dbReference type="PROSITE-ProRule" id="PRU00169"/>
    </source>
</evidence>
<gene>
    <name evidence="4" type="ORF">HV832_06695</name>
</gene>
<dbReference type="PANTHER" id="PTHR44591:SF3">
    <property type="entry name" value="RESPONSE REGULATORY DOMAIN-CONTAINING PROTEIN"/>
    <property type="match status" value="1"/>
</dbReference>
<organism evidence="4 5">
    <name type="scientific">Undibacterium oligocarboniphilum</name>
    <dbReference type="NCBI Taxonomy" id="666702"/>
    <lineage>
        <taxon>Bacteria</taxon>
        <taxon>Pseudomonadati</taxon>
        <taxon>Pseudomonadota</taxon>
        <taxon>Betaproteobacteria</taxon>
        <taxon>Burkholderiales</taxon>
        <taxon>Oxalobacteraceae</taxon>
        <taxon>Undibacterium</taxon>
    </lineage>
</organism>
<evidence type="ECO:0000259" key="3">
    <source>
        <dbReference type="PROSITE" id="PS50110"/>
    </source>
</evidence>
<dbReference type="InterPro" id="IPR058245">
    <property type="entry name" value="NreC/VraR/RcsB-like_REC"/>
</dbReference>
<dbReference type="GO" id="GO:0000160">
    <property type="term" value="P:phosphorelay signal transduction system"/>
    <property type="evidence" value="ECO:0007669"/>
    <property type="project" value="InterPro"/>
</dbReference>
<dbReference type="CDD" id="cd17535">
    <property type="entry name" value="REC_NarL-like"/>
    <property type="match status" value="1"/>
</dbReference>
<dbReference type="AlphaFoldDB" id="A0A850QN65"/>
<dbReference type="PANTHER" id="PTHR44591">
    <property type="entry name" value="STRESS RESPONSE REGULATOR PROTEIN 1"/>
    <property type="match status" value="1"/>
</dbReference>
<proteinExistence type="predicted"/>
<evidence type="ECO:0000313" key="5">
    <source>
        <dbReference type="Proteomes" id="UP000588051"/>
    </source>
</evidence>
<dbReference type="SMART" id="SM00448">
    <property type="entry name" value="REC"/>
    <property type="match status" value="1"/>
</dbReference>
<dbReference type="RefSeq" id="WP_176802778.1">
    <property type="nucleotide sequence ID" value="NZ_JABXYJ010000003.1"/>
</dbReference>
<dbReference type="InterPro" id="IPR011006">
    <property type="entry name" value="CheY-like_superfamily"/>
</dbReference>
<comment type="caution">
    <text evidence="4">The sequence shown here is derived from an EMBL/GenBank/DDBJ whole genome shotgun (WGS) entry which is preliminary data.</text>
</comment>
<dbReference type="InterPro" id="IPR050595">
    <property type="entry name" value="Bact_response_regulator"/>
</dbReference>
<name>A0A850QN65_9BURK</name>
<evidence type="ECO:0000256" key="1">
    <source>
        <dbReference type="ARBA" id="ARBA00022553"/>
    </source>
</evidence>
<sequence>MNKKDIEILLIDDNKITREILRVILRDEGYHVVGEATDGGTGLDMALKLRPDMILLDVVMPKVSGLDILPKLKDMLPDSLVLLVTASKDQETVSAAVRTGIHGFILKPFNAQKIIDTVHSVAAKLNNNSTER</sequence>
<feature type="domain" description="Response regulatory" evidence="3">
    <location>
        <begin position="7"/>
        <end position="122"/>
    </location>
</feature>
<evidence type="ECO:0000313" key="4">
    <source>
        <dbReference type="EMBL" id="NVO77516.1"/>
    </source>
</evidence>
<dbReference type="Gene3D" id="3.40.50.2300">
    <property type="match status" value="1"/>
</dbReference>
<dbReference type="InterPro" id="IPR001789">
    <property type="entry name" value="Sig_transdc_resp-reg_receiver"/>
</dbReference>